<comment type="caution">
    <text evidence="1">The sequence shown here is derived from an EMBL/GenBank/DDBJ whole genome shotgun (WGS) entry which is preliminary data.</text>
</comment>
<sequence>MWTADADPHVLRVRVSPPVGAGSRSIDLLTLPGCMLRYDDRTHVRLDLTDGVLRLDVIGRSMVAGEVTIEPAIDLARSIDPQIASLRRLDALLRGDLRPFVDQRFIRLVEALRVRDALADGASLRDIGLAMYGGDWPGDGEHSKSRVRRRIVLAERLIRAGPRAALTGRI</sequence>
<protein>
    <submittedName>
        <fullName evidence="1">DUF2285 domain-containing protein</fullName>
    </submittedName>
</protein>
<evidence type="ECO:0000313" key="2">
    <source>
        <dbReference type="Proteomes" id="UP001259572"/>
    </source>
</evidence>
<name>A0ABU3Q5C9_9SPHN</name>
<dbReference type="EMBL" id="JAVUPU010000003">
    <property type="protein sequence ID" value="MDT9598612.1"/>
    <property type="molecule type" value="Genomic_DNA"/>
</dbReference>
<evidence type="ECO:0000313" key="1">
    <source>
        <dbReference type="EMBL" id="MDT9598612.1"/>
    </source>
</evidence>
<accession>A0ABU3Q5C9</accession>
<organism evidence="1 2">
    <name type="scientific">Sphingosinicella rhizophila</name>
    <dbReference type="NCBI Taxonomy" id="3050082"/>
    <lineage>
        <taxon>Bacteria</taxon>
        <taxon>Pseudomonadati</taxon>
        <taxon>Pseudomonadota</taxon>
        <taxon>Alphaproteobacteria</taxon>
        <taxon>Sphingomonadales</taxon>
        <taxon>Sphingosinicellaceae</taxon>
        <taxon>Sphingosinicella</taxon>
    </lineage>
</organism>
<dbReference type="Proteomes" id="UP001259572">
    <property type="component" value="Unassembled WGS sequence"/>
</dbReference>
<reference evidence="1 2" key="1">
    <citation type="submission" date="2023-05" db="EMBL/GenBank/DDBJ databases">
        <authorList>
            <person name="Guo Y."/>
        </authorList>
    </citation>
    <scope>NUCLEOTIDE SEQUENCE [LARGE SCALE GENOMIC DNA]</scope>
    <source>
        <strain evidence="1 2">GR2756</strain>
    </source>
</reference>
<dbReference type="RefSeq" id="WP_315724824.1">
    <property type="nucleotide sequence ID" value="NZ_JAVUPU010000003.1"/>
</dbReference>
<keyword evidence="2" id="KW-1185">Reference proteome</keyword>
<proteinExistence type="predicted"/>
<gene>
    <name evidence="1" type="ORF">RQX22_06585</name>
</gene>